<dbReference type="RefSeq" id="WP_202583818.1">
    <property type="nucleotide sequence ID" value="NZ_BKBO01000013.1"/>
</dbReference>
<dbReference type="GO" id="GO:0008270">
    <property type="term" value="F:zinc ion binding"/>
    <property type="evidence" value="ECO:0007669"/>
    <property type="project" value="UniProtKB-KW"/>
</dbReference>
<comment type="caution">
    <text evidence="4">The sequence shown here is derived from an EMBL/GenBank/DDBJ whole genome shotgun (WGS) entry which is preliminary data.</text>
</comment>
<dbReference type="PROSITE" id="PS50966">
    <property type="entry name" value="ZF_SWIM"/>
    <property type="match status" value="1"/>
</dbReference>
<dbReference type="PANTHER" id="PTHR38133">
    <property type="entry name" value="SLR1429 PROTEIN"/>
    <property type="match status" value="1"/>
</dbReference>
<evidence type="ECO:0000259" key="2">
    <source>
        <dbReference type="PROSITE" id="PS50966"/>
    </source>
</evidence>
<reference evidence="4" key="1">
    <citation type="submission" date="2019-08" db="EMBL/GenBank/DDBJ databases">
        <authorList>
            <person name="Ishikawa M."/>
            <person name="Suzuki T."/>
            <person name="Matsutani M."/>
        </authorList>
    </citation>
    <scope>NUCLEOTIDE SEQUENCE</scope>
    <source>
        <strain evidence="4">7C1</strain>
        <strain evidence="3">8C4</strain>
    </source>
</reference>
<evidence type="ECO:0000313" key="6">
    <source>
        <dbReference type="Proteomes" id="UP000886607"/>
    </source>
</evidence>
<evidence type="ECO:0000313" key="3">
    <source>
        <dbReference type="EMBL" id="GEQ49194.1"/>
    </source>
</evidence>
<evidence type="ECO:0000313" key="5">
    <source>
        <dbReference type="Proteomes" id="UP000886597"/>
    </source>
</evidence>
<keyword evidence="1" id="KW-0862">Zinc</keyword>
<dbReference type="Proteomes" id="UP000886607">
    <property type="component" value="Unassembled WGS sequence"/>
</dbReference>
<keyword evidence="1" id="KW-0863">Zinc-finger</keyword>
<name>A0AAN4RL40_9ENTE</name>
<proteinExistence type="predicted"/>
<dbReference type="Pfam" id="PF04434">
    <property type="entry name" value="SWIM"/>
    <property type="match status" value="1"/>
</dbReference>
<sequence length="239" mass="27099">MARRRSGFPEYASVAEKKQKARRQLEKYQATHPGAKPVTIQGTKIASSFWGKAWCKHLKYYADYDNRIPRGRAYLKNGFVFDLFIQKGAIHGVVYGSGDKLYDVSIHMAPIEDQRLIEQIGGHIENLEELAQGKFPKSLEKEFLTEENGLFPRINEIQLNCTCPDSAKMCKHISAILYAVGARLDAEPLLLFELRDIDTSALIKKSVEEKMNSLLENANSTKSNRVIDDDSVLDEFDLE</sequence>
<dbReference type="Proteomes" id="UP000886597">
    <property type="component" value="Unassembled WGS sequence"/>
</dbReference>
<evidence type="ECO:0000313" key="4">
    <source>
        <dbReference type="EMBL" id="GEQ54335.1"/>
    </source>
</evidence>
<dbReference type="PANTHER" id="PTHR38133:SF1">
    <property type="entry name" value="SLR1429 PROTEIN"/>
    <property type="match status" value="1"/>
</dbReference>
<feature type="domain" description="SWIM-type" evidence="2">
    <location>
        <begin position="151"/>
        <end position="181"/>
    </location>
</feature>
<evidence type="ECO:0000256" key="1">
    <source>
        <dbReference type="PROSITE-ProRule" id="PRU00325"/>
    </source>
</evidence>
<dbReference type="EMBL" id="BKBQ01000015">
    <property type="protein sequence ID" value="GEQ54335.1"/>
    <property type="molecule type" value="Genomic_DNA"/>
</dbReference>
<protein>
    <recommendedName>
        <fullName evidence="2">SWIM-type domain-containing protein</fullName>
    </recommendedName>
</protein>
<reference evidence="4" key="2">
    <citation type="journal article" date="2020" name="Int. Dairy J.">
        <title>Lactic acid bacterial diversity in Brie cheese focusing on salt concentration and pH of isolation medium and characterisation of halophilic and alkaliphilic lactic acid bacterial isolates.</title>
        <authorList>
            <person name="Unno R."/>
            <person name="Matsutani M."/>
            <person name="Suzuki T."/>
            <person name="Kodama K."/>
            <person name="Matsushita H."/>
            <person name="Yamasato K."/>
            <person name="Koizumi Y."/>
            <person name="Ishikawa M."/>
        </authorList>
    </citation>
    <scope>NUCLEOTIDE SEQUENCE</scope>
    <source>
        <strain evidence="4">7C1</strain>
        <strain evidence="3">8C4</strain>
    </source>
</reference>
<keyword evidence="6" id="KW-1185">Reference proteome</keyword>
<dbReference type="InterPro" id="IPR007527">
    <property type="entry name" value="Znf_SWIM"/>
</dbReference>
<dbReference type="EMBL" id="BKBO01000013">
    <property type="protein sequence ID" value="GEQ49194.1"/>
    <property type="molecule type" value="Genomic_DNA"/>
</dbReference>
<dbReference type="AlphaFoldDB" id="A0AAN4RL40"/>
<gene>
    <name evidence="3" type="ORF">TK11N_10460</name>
    <name evidence="4" type="ORF">TK2N_11790</name>
</gene>
<organism evidence="4 5">
    <name type="scientific">Tetragenococcus koreensis</name>
    <dbReference type="NCBI Taxonomy" id="290335"/>
    <lineage>
        <taxon>Bacteria</taxon>
        <taxon>Bacillati</taxon>
        <taxon>Bacillota</taxon>
        <taxon>Bacilli</taxon>
        <taxon>Lactobacillales</taxon>
        <taxon>Enterococcaceae</taxon>
        <taxon>Tetragenococcus</taxon>
    </lineage>
</organism>
<keyword evidence="1" id="KW-0479">Metal-binding</keyword>
<accession>A0AAN4RL40</accession>